<evidence type="ECO:0000259" key="4">
    <source>
        <dbReference type="PROSITE" id="PS50887"/>
    </source>
</evidence>
<dbReference type="RefSeq" id="WP_111921000.1">
    <property type="nucleotide sequence ID" value="NZ_JAHLNT010000009.1"/>
</dbReference>
<evidence type="ECO:0000313" key="5">
    <source>
        <dbReference type="EMBL" id="SQB32787.1"/>
    </source>
</evidence>
<dbReference type="SUPFAM" id="SSF55785">
    <property type="entry name" value="PYP-like sensor domain (PAS domain)"/>
    <property type="match status" value="1"/>
</dbReference>
<dbReference type="SUPFAM" id="SSF55073">
    <property type="entry name" value="Nucleotide cyclase"/>
    <property type="match status" value="1"/>
</dbReference>
<dbReference type="InterPro" id="IPR000160">
    <property type="entry name" value="GGDEF_dom"/>
</dbReference>
<organism evidence="5 6">
    <name type="scientific">Clostridium cochlearium</name>
    <dbReference type="NCBI Taxonomy" id="1494"/>
    <lineage>
        <taxon>Bacteria</taxon>
        <taxon>Bacillati</taxon>
        <taxon>Bacillota</taxon>
        <taxon>Clostridia</taxon>
        <taxon>Eubacteriales</taxon>
        <taxon>Clostridiaceae</taxon>
        <taxon>Clostridium</taxon>
    </lineage>
</organism>
<feature type="coiled-coil region" evidence="1">
    <location>
        <begin position="153"/>
        <end position="183"/>
    </location>
</feature>
<proteinExistence type="predicted"/>
<protein>
    <submittedName>
        <fullName evidence="5">Signalling protein</fullName>
    </submittedName>
</protein>
<keyword evidence="2" id="KW-0472">Membrane</keyword>
<dbReference type="CDD" id="cd01949">
    <property type="entry name" value="GGDEF"/>
    <property type="match status" value="1"/>
</dbReference>
<reference evidence="5 6" key="1">
    <citation type="submission" date="2018-06" db="EMBL/GenBank/DDBJ databases">
        <authorList>
            <consortium name="Pathogen Informatics"/>
            <person name="Doyle S."/>
        </authorList>
    </citation>
    <scope>NUCLEOTIDE SEQUENCE [LARGE SCALE GENOMIC DNA]</scope>
    <source>
        <strain evidence="5 6">NCTC13028</strain>
    </source>
</reference>
<dbReference type="EMBL" id="UAWC01000001">
    <property type="protein sequence ID" value="SQB32787.1"/>
    <property type="molecule type" value="Genomic_DNA"/>
</dbReference>
<dbReference type="AlphaFoldDB" id="A0A2X2W0J0"/>
<dbReference type="SMART" id="SM00267">
    <property type="entry name" value="GGDEF"/>
    <property type="match status" value="1"/>
</dbReference>
<dbReference type="PROSITE" id="PS50887">
    <property type="entry name" value="GGDEF"/>
    <property type="match status" value="1"/>
</dbReference>
<dbReference type="FunFam" id="3.30.70.270:FF:000001">
    <property type="entry name" value="Diguanylate cyclase domain protein"/>
    <property type="match status" value="1"/>
</dbReference>
<evidence type="ECO:0000313" key="6">
    <source>
        <dbReference type="Proteomes" id="UP000250223"/>
    </source>
</evidence>
<dbReference type="GO" id="GO:0052621">
    <property type="term" value="F:diguanylate cyclase activity"/>
    <property type="evidence" value="ECO:0007669"/>
    <property type="project" value="TreeGrafter"/>
</dbReference>
<keyword evidence="1" id="KW-0175">Coiled coil</keyword>
<dbReference type="Gene3D" id="3.30.450.20">
    <property type="entry name" value="PAS domain"/>
    <property type="match status" value="1"/>
</dbReference>
<sequence>MCIKVVLIAILIAIIVFLLFFFYIRELKELKKKSDKLIKKYRDISSNIPAIIIRFKVGEYGEVKIEYISSSCKKILGISPEDISKKPYSIFKKINFNELANYDMFISKLVNSEMDFQVIKRIILESETKWFQFDLTLEKIGKEKIWDGIIIDITNQKKAEEEIRELNEELRELSMKLHRMSYSDSLTGMYNRRKIMQVGNSLILRSRIYMTPYFVAMMDIDDFKSINDTYGHAIGDKVLSNIAETCIKILTGIGRFGRLGGEEFIFIITEKDREEVIITMNKLREDISMQSIKTNKGEIKITVSIGVSNLKTQKETLEEIVERSDQALYLAKKSGKNKVVSI</sequence>
<evidence type="ECO:0000256" key="1">
    <source>
        <dbReference type="SAM" id="Coils"/>
    </source>
</evidence>
<dbReference type="InterPro" id="IPR029787">
    <property type="entry name" value="Nucleotide_cyclase"/>
</dbReference>
<dbReference type="PANTHER" id="PTHR45138">
    <property type="entry name" value="REGULATORY COMPONENTS OF SENSORY TRANSDUCTION SYSTEM"/>
    <property type="match status" value="1"/>
</dbReference>
<keyword evidence="2" id="KW-0812">Transmembrane</keyword>
<name>A0A2X2W0J0_CLOCO</name>
<dbReference type="NCBIfam" id="TIGR00254">
    <property type="entry name" value="GGDEF"/>
    <property type="match status" value="1"/>
</dbReference>
<dbReference type="InterPro" id="IPR000700">
    <property type="entry name" value="PAS-assoc_C"/>
</dbReference>
<dbReference type="Proteomes" id="UP000250223">
    <property type="component" value="Unassembled WGS sequence"/>
</dbReference>
<dbReference type="Pfam" id="PF00990">
    <property type="entry name" value="GGDEF"/>
    <property type="match status" value="1"/>
</dbReference>
<dbReference type="InterPro" id="IPR050469">
    <property type="entry name" value="Diguanylate_Cyclase"/>
</dbReference>
<accession>A0A2X2W0J0</accession>
<dbReference type="InterPro" id="IPR035965">
    <property type="entry name" value="PAS-like_dom_sf"/>
</dbReference>
<evidence type="ECO:0000256" key="2">
    <source>
        <dbReference type="SAM" id="Phobius"/>
    </source>
</evidence>
<dbReference type="PANTHER" id="PTHR45138:SF9">
    <property type="entry name" value="DIGUANYLATE CYCLASE DGCM-RELATED"/>
    <property type="match status" value="1"/>
</dbReference>
<gene>
    <name evidence="5" type="primary">pleD</name>
    <name evidence="5" type="ORF">NCTC13028_00002</name>
</gene>
<dbReference type="Gene3D" id="3.30.70.270">
    <property type="match status" value="1"/>
</dbReference>
<dbReference type="InterPro" id="IPR043128">
    <property type="entry name" value="Rev_trsase/Diguanyl_cyclase"/>
</dbReference>
<feature type="transmembrane region" description="Helical" evidence="2">
    <location>
        <begin position="6"/>
        <end position="24"/>
    </location>
</feature>
<feature type="domain" description="GGDEF" evidence="4">
    <location>
        <begin position="211"/>
        <end position="342"/>
    </location>
</feature>
<feature type="domain" description="PAC" evidence="3">
    <location>
        <begin position="112"/>
        <end position="165"/>
    </location>
</feature>
<keyword evidence="2" id="KW-1133">Transmembrane helix</keyword>
<dbReference type="PROSITE" id="PS50113">
    <property type="entry name" value="PAC"/>
    <property type="match status" value="1"/>
</dbReference>
<evidence type="ECO:0000259" key="3">
    <source>
        <dbReference type="PROSITE" id="PS50113"/>
    </source>
</evidence>